<evidence type="ECO:0000256" key="1">
    <source>
        <dbReference type="ARBA" id="ARBA00004123"/>
    </source>
</evidence>
<dbReference type="CDD" id="cd10017">
    <property type="entry name" value="B3_DNA"/>
    <property type="match status" value="1"/>
</dbReference>
<reference evidence="8" key="1">
    <citation type="submission" date="2022-12" db="EMBL/GenBank/DDBJ databases">
        <title>Draft genome assemblies for two species of Escallonia (Escalloniales).</title>
        <authorList>
            <person name="Chanderbali A."/>
            <person name="Dervinis C."/>
            <person name="Anghel I."/>
            <person name="Soltis D."/>
            <person name="Soltis P."/>
            <person name="Zapata F."/>
        </authorList>
    </citation>
    <scope>NUCLEOTIDE SEQUENCE</scope>
    <source>
        <strain evidence="8">UCBG92.1500</strain>
        <tissue evidence="8">Leaf</tissue>
    </source>
</reference>
<gene>
    <name evidence="8" type="ORF">RJ640_025179</name>
</gene>
<evidence type="ECO:0000259" key="7">
    <source>
        <dbReference type="PROSITE" id="PS50863"/>
    </source>
</evidence>
<dbReference type="AlphaFoldDB" id="A0AA88RAT2"/>
<keyword evidence="3" id="KW-0238">DNA-binding</keyword>
<name>A0AA88RAT2_9ASTE</name>
<evidence type="ECO:0000256" key="6">
    <source>
        <dbReference type="SAM" id="MobiDB-lite"/>
    </source>
</evidence>
<dbReference type="PROSITE" id="PS50863">
    <property type="entry name" value="B3"/>
    <property type="match status" value="1"/>
</dbReference>
<dbReference type="SMART" id="SM01019">
    <property type="entry name" value="B3"/>
    <property type="match status" value="1"/>
</dbReference>
<dbReference type="GO" id="GO:0003700">
    <property type="term" value="F:DNA-binding transcription factor activity"/>
    <property type="evidence" value="ECO:0007669"/>
    <property type="project" value="InterPro"/>
</dbReference>
<dbReference type="Gene3D" id="2.40.330.10">
    <property type="entry name" value="DNA-binding pseudobarrel domain"/>
    <property type="match status" value="1"/>
</dbReference>
<dbReference type="InterPro" id="IPR015300">
    <property type="entry name" value="DNA-bd_pseudobarrel_sf"/>
</dbReference>
<dbReference type="InterPro" id="IPR044800">
    <property type="entry name" value="LEC2-like"/>
</dbReference>
<evidence type="ECO:0000256" key="4">
    <source>
        <dbReference type="ARBA" id="ARBA00023163"/>
    </source>
</evidence>
<keyword evidence="9" id="KW-1185">Reference proteome</keyword>
<organism evidence="8 9">
    <name type="scientific">Escallonia rubra</name>
    <dbReference type="NCBI Taxonomy" id="112253"/>
    <lineage>
        <taxon>Eukaryota</taxon>
        <taxon>Viridiplantae</taxon>
        <taxon>Streptophyta</taxon>
        <taxon>Embryophyta</taxon>
        <taxon>Tracheophyta</taxon>
        <taxon>Spermatophyta</taxon>
        <taxon>Magnoliopsida</taxon>
        <taxon>eudicotyledons</taxon>
        <taxon>Gunneridae</taxon>
        <taxon>Pentapetalae</taxon>
        <taxon>asterids</taxon>
        <taxon>campanulids</taxon>
        <taxon>Escalloniales</taxon>
        <taxon>Escalloniaceae</taxon>
        <taxon>Escallonia</taxon>
    </lineage>
</organism>
<accession>A0AA88RAT2</accession>
<protein>
    <recommendedName>
        <fullName evidence="7">TF-B3 domain-containing protein</fullName>
    </recommendedName>
</protein>
<sequence length="254" mass="27782">MAKPSPKSTSSSRDKGLVSSAFYSNTTTTTTFSLSLNQEECAHKVQQNLMHGKEAMFEKQLTPSDVGKLNRLVIPKQHAEKHFRPLNGGSGGQSGQLLSFEDETGHSWRFRYSYWSSSQSYVLTKGWSRFIKEKRLSAGDTVLFERHRVIADRLFIRLKRCSAAAPPDNSGAAQPAAVVADDTTSGSGGGGGGVGGDGWTSVYSNAHTHCHGPSDHCLPAESNRKMPSGNSRTLIRLFGVNMEYEQADEFRPPR</sequence>
<comment type="caution">
    <text evidence="8">The sequence shown here is derived from an EMBL/GenBank/DDBJ whole genome shotgun (WGS) entry which is preliminary data.</text>
</comment>
<keyword evidence="2" id="KW-0805">Transcription regulation</keyword>
<dbReference type="PANTHER" id="PTHR31140">
    <property type="entry name" value="B3 DOMAIN-CONTAINING TRANSCRIPTION FACTOR ABI3"/>
    <property type="match status" value="1"/>
</dbReference>
<dbReference type="GO" id="GO:0005634">
    <property type="term" value="C:nucleus"/>
    <property type="evidence" value="ECO:0007669"/>
    <property type="project" value="UniProtKB-SubCell"/>
</dbReference>
<feature type="domain" description="TF-B3" evidence="7">
    <location>
        <begin position="57"/>
        <end position="162"/>
    </location>
</feature>
<dbReference type="EMBL" id="JAVXUO010001390">
    <property type="protein sequence ID" value="KAK2982763.1"/>
    <property type="molecule type" value="Genomic_DNA"/>
</dbReference>
<evidence type="ECO:0000313" key="9">
    <source>
        <dbReference type="Proteomes" id="UP001187471"/>
    </source>
</evidence>
<comment type="subcellular location">
    <subcellularLocation>
        <location evidence="1">Nucleus</location>
    </subcellularLocation>
</comment>
<evidence type="ECO:0000256" key="2">
    <source>
        <dbReference type="ARBA" id="ARBA00023015"/>
    </source>
</evidence>
<evidence type="ECO:0000313" key="8">
    <source>
        <dbReference type="EMBL" id="KAK2982763.1"/>
    </source>
</evidence>
<keyword evidence="4" id="KW-0804">Transcription</keyword>
<keyword evidence="5" id="KW-0539">Nucleus</keyword>
<dbReference type="Pfam" id="PF02362">
    <property type="entry name" value="B3"/>
    <property type="match status" value="1"/>
</dbReference>
<dbReference type="Proteomes" id="UP001187471">
    <property type="component" value="Unassembled WGS sequence"/>
</dbReference>
<dbReference type="InterPro" id="IPR003340">
    <property type="entry name" value="B3_DNA-bd"/>
</dbReference>
<dbReference type="SUPFAM" id="SSF101936">
    <property type="entry name" value="DNA-binding pseudobarrel domain"/>
    <property type="match status" value="1"/>
</dbReference>
<dbReference type="PANTHER" id="PTHR31140:SF70">
    <property type="entry name" value="B3 DOMAIN-CONTAINING PROTEIN OS11G0156000"/>
    <property type="match status" value="1"/>
</dbReference>
<feature type="region of interest" description="Disordered" evidence="6">
    <location>
        <begin position="165"/>
        <end position="193"/>
    </location>
</feature>
<evidence type="ECO:0000256" key="3">
    <source>
        <dbReference type="ARBA" id="ARBA00023125"/>
    </source>
</evidence>
<dbReference type="GO" id="GO:0003677">
    <property type="term" value="F:DNA binding"/>
    <property type="evidence" value="ECO:0007669"/>
    <property type="project" value="UniProtKB-KW"/>
</dbReference>
<proteinExistence type="predicted"/>
<evidence type="ECO:0000256" key="5">
    <source>
        <dbReference type="ARBA" id="ARBA00023242"/>
    </source>
</evidence>